<organism evidence="1 2">
    <name type="scientific">Alicyclobacillus sacchari</name>
    <dbReference type="NCBI Taxonomy" id="392010"/>
    <lineage>
        <taxon>Bacteria</taxon>
        <taxon>Bacillati</taxon>
        <taxon>Bacillota</taxon>
        <taxon>Bacilli</taxon>
        <taxon>Bacillales</taxon>
        <taxon>Alicyclobacillaceae</taxon>
        <taxon>Alicyclobacillus</taxon>
    </lineage>
</organism>
<dbReference type="Proteomes" id="UP000294581">
    <property type="component" value="Unassembled WGS sequence"/>
</dbReference>
<evidence type="ECO:0000313" key="1">
    <source>
        <dbReference type="EMBL" id="TDY47847.1"/>
    </source>
</evidence>
<name>A0A4R8LNL2_9BACL</name>
<protein>
    <submittedName>
        <fullName evidence="1">Uncharacterized protein</fullName>
    </submittedName>
</protein>
<gene>
    <name evidence="1" type="ORF">C7445_10522</name>
</gene>
<dbReference type="AlphaFoldDB" id="A0A4R8LNL2"/>
<sequence>MNYTRTRDSTYDSLVDPAIDIKIGRASSTAFARWE</sequence>
<accession>A0A4R8LNL2</accession>
<reference evidence="1 2" key="1">
    <citation type="submission" date="2019-03" db="EMBL/GenBank/DDBJ databases">
        <title>Genomic Encyclopedia of Type Strains, Phase IV (KMG-IV): sequencing the most valuable type-strain genomes for metagenomic binning, comparative biology and taxonomic classification.</title>
        <authorList>
            <person name="Goeker M."/>
        </authorList>
    </citation>
    <scope>NUCLEOTIDE SEQUENCE [LARGE SCALE GENOMIC DNA]</scope>
    <source>
        <strain evidence="1 2">DSM 17974</strain>
    </source>
</reference>
<keyword evidence="2" id="KW-1185">Reference proteome</keyword>
<proteinExistence type="predicted"/>
<comment type="caution">
    <text evidence="1">The sequence shown here is derived from an EMBL/GenBank/DDBJ whole genome shotgun (WGS) entry which is preliminary data.</text>
</comment>
<evidence type="ECO:0000313" key="2">
    <source>
        <dbReference type="Proteomes" id="UP000294581"/>
    </source>
</evidence>
<dbReference type="EMBL" id="SORF01000005">
    <property type="protein sequence ID" value="TDY47847.1"/>
    <property type="molecule type" value="Genomic_DNA"/>
</dbReference>